<dbReference type="AlphaFoldDB" id="A0A1R3V8H9"/>
<evidence type="ECO:0000313" key="2">
    <source>
        <dbReference type="EMBL" id="SIT54675.1"/>
    </source>
</evidence>
<feature type="region of interest" description="Disordered" evidence="1">
    <location>
        <begin position="1"/>
        <end position="21"/>
    </location>
</feature>
<dbReference type="EMBL" id="FTPD01000010">
    <property type="protein sequence ID" value="SIT54675.1"/>
    <property type="molecule type" value="Genomic_DNA"/>
</dbReference>
<dbReference type="Proteomes" id="UP000188388">
    <property type="component" value="Unassembled WGS sequence"/>
</dbReference>
<proteinExistence type="predicted"/>
<reference evidence="3" key="1">
    <citation type="submission" date="2017-01" db="EMBL/GenBank/DDBJ databases">
        <authorList>
            <person name="Brunel B."/>
        </authorList>
    </citation>
    <scope>NUCLEOTIDE SEQUENCE [LARGE SCALE GENOMIC DNA]</scope>
</reference>
<protein>
    <submittedName>
        <fullName evidence="2">Transposase</fullName>
    </submittedName>
</protein>
<keyword evidence="3" id="KW-1185">Reference proteome</keyword>
<evidence type="ECO:0000313" key="3">
    <source>
        <dbReference type="Proteomes" id="UP000188388"/>
    </source>
</evidence>
<evidence type="ECO:0000256" key="1">
    <source>
        <dbReference type="SAM" id="MobiDB-lite"/>
    </source>
</evidence>
<gene>
    <name evidence="2" type="ORF">BQ8794_180019</name>
</gene>
<feature type="compositionally biased region" description="Basic residues" evidence="1">
    <location>
        <begin position="12"/>
        <end position="21"/>
    </location>
</feature>
<accession>A0A1R3V8H9</accession>
<sequence>MPASHRIQMTAAKKHGYRKIRGGGPDVRTALFKPALRATAGKSEFAAFYKRLIANGKKPMVAIAAVMRKIVVTLNARLRDASIPQS</sequence>
<name>A0A1R3V8H9_9HYPH</name>
<organism evidence="2 3">
    <name type="scientific">Mesorhizobium prunaredense</name>
    <dbReference type="NCBI Taxonomy" id="1631249"/>
    <lineage>
        <taxon>Bacteria</taxon>
        <taxon>Pseudomonadati</taxon>
        <taxon>Pseudomonadota</taxon>
        <taxon>Alphaproteobacteria</taxon>
        <taxon>Hyphomicrobiales</taxon>
        <taxon>Phyllobacteriaceae</taxon>
        <taxon>Mesorhizobium</taxon>
    </lineage>
</organism>